<dbReference type="PRINTS" id="PR00237">
    <property type="entry name" value="GPCRRHODOPSN"/>
</dbReference>
<dbReference type="PROSITE" id="PS00237">
    <property type="entry name" value="G_PROTEIN_RECEP_F1_1"/>
    <property type="match status" value="1"/>
</dbReference>
<evidence type="ECO:0000259" key="14">
    <source>
        <dbReference type="PROSITE" id="PS50262"/>
    </source>
</evidence>
<feature type="transmembrane region" description="Helical" evidence="13">
    <location>
        <begin position="193"/>
        <end position="212"/>
    </location>
</feature>
<feature type="transmembrane region" description="Helical" evidence="13">
    <location>
        <begin position="113"/>
        <end position="134"/>
    </location>
</feature>
<keyword evidence="3 13" id="KW-1003">Cell membrane</keyword>
<dbReference type="Proteomes" id="UP000005225">
    <property type="component" value="Unassembled WGS sequence"/>
</dbReference>
<dbReference type="CDD" id="cd15421">
    <property type="entry name" value="7tmA_OR2T-like"/>
    <property type="match status" value="1"/>
</dbReference>
<evidence type="ECO:0000256" key="9">
    <source>
        <dbReference type="ARBA" id="ARBA00023136"/>
    </source>
</evidence>
<proteinExistence type="inferred from homology"/>
<dbReference type="STRING" id="30611.ENSOGAP00000004605"/>
<comment type="function">
    <text evidence="1">Odorant receptor.</text>
</comment>
<evidence type="ECO:0000313" key="16">
    <source>
        <dbReference type="Proteomes" id="UP000005225"/>
    </source>
</evidence>
<dbReference type="InterPro" id="IPR017452">
    <property type="entry name" value="GPCR_Rhodpsn_7TM"/>
</dbReference>
<dbReference type="PRINTS" id="PR00245">
    <property type="entry name" value="OLFACTORYR"/>
</dbReference>
<dbReference type="GO" id="GO:0004984">
    <property type="term" value="F:olfactory receptor activity"/>
    <property type="evidence" value="ECO:0007669"/>
    <property type="project" value="InterPro"/>
</dbReference>
<keyword evidence="9 13" id="KW-0472">Membrane</keyword>
<evidence type="ECO:0000256" key="6">
    <source>
        <dbReference type="ARBA" id="ARBA00022725"/>
    </source>
</evidence>
<evidence type="ECO:0000256" key="12">
    <source>
        <dbReference type="RuleBase" id="RU000688"/>
    </source>
</evidence>
<organism evidence="15 16">
    <name type="scientific">Otolemur garnettii</name>
    <name type="common">Small-eared galago</name>
    <name type="synonym">Garnett's greater bushbaby</name>
    <dbReference type="NCBI Taxonomy" id="30611"/>
    <lineage>
        <taxon>Eukaryota</taxon>
        <taxon>Metazoa</taxon>
        <taxon>Chordata</taxon>
        <taxon>Craniata</taxon>
        <taxon>Vertebrata</taxon>
        <taxon>Euteleostomi</taxon>
        <taxon>Mammalia</taxon>
        <taxon>Eutheria</taxon>
        <taxon>Euarchontoglires</taxon>
        <taxon>Primates</taxon>
        <taxon>Strepsirrhini</taxon>
        <taxon>Lorisiformes</taxon>
        <taxon>Galagidae</taxon>
        <taxon>Otolemur</taxon>
    </lineage>
</organism>
<evidence type="ECO:0000256" key="4">
    <source>
        <dbReference type="ARBA" id="ARBA00022606"/>
    </source>
</evidence>
<reference evidence="15" key="2">
    <citation type="submission" date="2025-08" db="UniProtKB">
        <authorList>
            <consortium name="Ensembl"/>
        </authorList>
    </citation>
    <scope>IDENTIFICATION</scope>
</reference>
<dbReference type="HOGENOM" id="CLU_012526_1_2_1"/>
<evidence type="ECO:0000256" key="2">
    <source>
        <dbReference type="ARBA" id="ARBA00004651"/>
    </source>
</evidence>
<dbReference type="EMBL" id="AAQR03183417">
    <property type="status" value="NOT_ANNOTATED_CDS"/>
    <property type="molecule type" value="Genomic_DNA"/>
</dbReference>
<feature type="transmembrane region" description="Helical" evidence="13">
    <location>
        <begin position="154"/>
        <end position="173"/>
    </location>
</feature>
<evidence type="ECO:0000256" key="8">
    <source>
        <dbReference type="ARBA" id="ARBA00023040"/>
    </source>
</evidence>
<name>H0WRF2_OTOGA</name>
<dbReference type="SUPFAM" id="SSF81321">
    <property type="entry name" value="Family A G protein-coupled receptor-like"/>
    <property type="match status" value="1"/>
</dbReference>
<dbReference type="AlphaFoldDB" id="H0WRF2"/>
<reference evidence="16" key="1">
    <citation type="submission" date="2011-03" db="EMBL/GenBank/DDBJ databases">
        <title>Version 3 of the genome sequence of Otolemur garnettii (Bushbaby).</title>
        <authorList>
            <consortium name="The Broad Institute Genome Sequencing Platform"/>
            <person name="Di Palma F."/>
            <person name="Johnson J."/>
            <person name="Lander E.S."/>
            <person name="Lindblad-Toh K."/>
            <person name="Jaffe D.B."/>
            <person name="Gnerre S."/>
            <person name="MacCallum I."/>
            <person name="Przybylski D."/>
            <person name="Ribeiro F.J."/>
            <person name="Burton J.N."/>
            <person name="Walker B.J."/>
            <person name="Sharpe T."/>
            <person name="Hall G."/>
        </authorList>
    </citation>
    <scope>NUCLEOTIDE SEQUENCE [LARGE SCALE GENOMIC DNA]</scope>
</reference>
<feature type="transmembrane region" description="Helical" evidence="13">
    <location>
        <begin position="6"/>
        <end position="23"/>
    </location>
</feature>
<dbReference type="GO" id="GO:0004930">
    <property type="term" value="F:G protein-coupled receptor activity"/>
    <property type="evidence" value="ECO:0007669"/>
    <property type="project" value="UniProtKB-KW"/>
</dbReference>
<evidence type="ECO:0000256" key="13">
    <source>
        <dbReference type="RuleBase" id="RU363047"/>
    </source>
</evidence>
<dbReference type="FunCoup" id="H0WRF2">
    <property type="interactions" value="478"/>
</dbReference>
<comment type="subcellular location">
    <subcellularLocation>
        <location evidence="2 13">Cell membrane</location>
        <topology evidence="2 13">Multi-pass membrane protein</topology>
    </subcellularLocation>
</comment>
<dbReference type="GeneTree" id="ENSGT01150000286968"/>
<dbReference type="FunFam" id="1.20.1070.10:FF:000008">
    <property type="entry name" value="Olfactory receptor"/>
    <property type="match status" value="1"/>
</dbReference>
<feature type="transmembrane region" description="Helical" evidence="13">
    <location>
        <begin position="326"/>
        <end position="345"/>
    </location>
</feature>
<keyword evidence="4 13" id="KW-0716">Sensory transduction</keyword>
<evidence type="ECO:0000256" key="1">
    <source>
        <dbReference type="ARBA" id="ARBA00002936"/>
    </source>
</evidence>
<evidence type="ECO:0000256" key="3">
    <source>
        <dbReference type="ARBA" id="ARBA00022475"/>
    </source>
</evidence>
<comment type="similarity">
    <text evidence="12">Belongs to the G-protein coupled receptor 1 family.</text>
</comment>
<feature type="transmembrane region" description="Helical" evidence="13">
    <location>
        <begin position="79"/>
        <end position="101"/>
    </location>
</feature>
<keyword evidence="6 13" id="KW-0552">Olfaction</keyword>
<dbReference type="Ensembl" id="ENSOGAT00000005149.2">
    <property type="protein sequence ID" value="ENSOGAP00000004605.2"/>
    <property type="gene ID" value="ENSOGAG00000005148.2"/>
</dbReference>
<dbReference type="eggNOG" id="ENOG502RTYZ">
    <property type="taxonomic scope" value="Eukaryota"/>
</dbReference>
<feature type="transmembrane region" description="Helical" evidence="13">
    <location>
        <begin position="30"/>
        <end position="49"/>
    </location>
</feature>
<dbReference type="InParanoid" id="H0WRF2"/>
<dbReference type="Gene3D" id="1.20.1070.10">
    <property type="entry name" value="Rhodopsin 7-helix transmembrane proteins"/>
    <property type="match status" value="1"/>
</dbReference>
<keyword evidence="16" id="KW-1185">Reference proteome</keyword>
<evidence type="ECO:0000256" key="10">
    <source>
        <dbReference type="ARBA" id="ARBA00023170"/>
    </source>
</evidence>
<evidence type="ECO:0000256" key="7">
    <source>
        <dbReference type="ARBA" id="ARBA00022989"/>
    </source>
</evidence>
<feature type="transmembrane region" description="Helical" evidence="13">
    <location>
        <begin position="290"/>
        <end position="314"/>
    </location>
</feature>
<comment type="caution">
    <text evidence="13">Lacks conserved residue(s) required for the propagation of feature annotation.</text>
</comment>
<dbReference type="GO" id="GO:0005886">
    <property type="term" value="C:plasma membrane"/>
    <property type="evidence" value="ECO:0007669"/>
    <property type="project" value="UniProtKB-SubCell"/>
</dbReference>
<dbReference type="InterPro" id="IPR000725">
    <property type="entry name" value="Olfact_rcpt"/>
</dbReference>
<dbReference type="OMA" id="MSLPFCS"/>
<accession>H0WRF2</accession>
<keyword evidence="11 12" id="KW-0807">Transducer</keyword>
<evidence type="ECO:0000313" key="15">
    <source>
        <dbReference type="Ensembl" id="ENSOGAP00000004605.2"/>
    </source>
</evidence>
<evidence type="ECO:0000256" key="11">
    <source>
        <dbReference type="ARBA" id="ARBA00023224"/>
    </source>
</evidence>
<keyword evidence="10 12" id="KW-0675">Receptor</keyword>
<feature type="domain" description="G-protein coupled receptors family 1 profile" evidence="14">
    <location>
        <begin position="94"/>
        <end position="343"/>
    </location>
</feature>
<dbReference type="PANTHER" id="PTHR26453">
    <property type="entry name" value="OLFACTORY RECEPTOR"/>
    <property type="match status" value="1"/>
</dbReference>
<keyword evidence="5 12" id="KW-0812">Transmembrane</keyword>
<dbReference type="PROSITE" id="PS50262">
    <property type="entry name" value="G_PROTEIN_RECEP_F1_2"/>
    <property type="match status" value="1"/>
</dbReference>
<protein>
    <recommendedName>
        <fullName evidence="13">Olfactory receptor</fullName>
    </recommendedName>
</protein>
<evidence type="ECO:0000256" key="5">
    <source>
        <dbReference type="ARBA" id="ARBA00022692"/>
    </source>
</evidence>
<dbReference type="InterPro" id="IPR000276">
    <property type="entry name" value="GPCR_Rhodpsn"/>
</dbReference>
<keyword evidence="7 13" id="KW-1133">Transmembrane helix</keyword>
<sequence>LLLELYFINFLIFLQGICVLEVMQKHMLILLLFYYFKSYYFRVLIYFSVKLNTMNENNKTLSSDFILTGLFTQSKASGFLFSVICAIFFMAMVANGVMIFLVHTDPHLHTPMYFLLGHLSFIDMMYISTTVPKMLVDYLVGKGTISFVACTAQYFLYMGFVGAEFFLLGLMAYDRYVAICHPLRYPVLMSRRVCWMILASSWFGGALDSFLLTPITMSLPFCASHEINHFFCEAPTMLRLACGDKAAYETVMYICCVTMLLIPFSVVIASYSRILITVQQMKSAEGKKKAFVTCSSHMIVVTLFYGAALYMYMLPQAYHTPIKDKVFSAFYTIVTPLLNPLIYSLRNRDVAGALKRVMAR</sequence>
<feature type="transmembrane region" description="Helical" evidence="13">
    <location>
        <begin position="250"/>
        <end position="269"/>
    </location>
</feature>
<dbReference type="Pfam" id="PF13853">
    <property type="entry name" value="7tm_4"/>
    <property type="match status" value="1"/>
</dbReference>
<reference evidence="15" key="3">
    <citation type="submission" date="2025-09" db="UniProtKB">
        <authorList>
            <consortium name="Ensembl"/>
        </authorList>
    </citation>
    <scope>IDENTIFICATION</scope>
</reference>
<keyword evidence="8 12" id="KW-0297">G-protein coupled receptor</keyword>